<keyword evidence="1" id="KW-1133">Transmembrane helix</keyword>
<proteinExistence type="predicted"/>
<keyword evidence="2" id="KW-0808">Transferase</keyword>
<comment type="caution">
    <text evidence="2">The sequence shown here is derived from an EMBL/GenBank/DDBJ whole genome shotgun (WGS) entry which is preliminary data.</text>
</comment>
<gene>
    <name evidence="2" type="ORF">COX33_01230</name>
</gene>
<feature type="transmembrane region" description="Helical" evidence="1">
    <location>
        <begin position="48"/>
        <end position="67"/>
    </location>
</feature>
<protein>
    <submittedName>
        <fullName evidence="2">Dolichol kinase</fullName>
    </submittedName>
</protein>
<dbReference type="Proteomes" id="UP000237258">
    <property type="component" value="Unassembled WGS sequence"/>
</dbReference>
<organism evidence="2 3">
    <name type="scientific">Candidatus Nealsonbacteria bacterium CG23_combo_of_CG06-09_8_20_14_all_36_125</name>
    <dbReference type="NCBI Taxonomy" id="1974719"/>
    <lineage>
        <taxon>Bacteria</taxon>
        <taxon>Candidatus Nealsoniibacteriota</taxon>
    </lineage>
</organism>
<dbReference type="EMBL" id="PCRR01000031">
    <property type="protein sequence ID" value="PIP24581.1"/>
    <property type="molecule type" value="Genomic_DNA"/>
</dbReference>
<feature type="transmembrane region" description="Helical" evidence="1">
    <location>
        <begin position="130"/>
        <end position="151"/>
    </location>
</feature>
<reference evidence="2 3" key="1">
    <citation type="submission" date="2017-09" db="EMBL/GenBank/DDBJ databases">
        <title>Depth-based differentiation of microbial function through sediment-hosted aquifers and enrichment of novel symbionts in the deep terrestrial subsurface.</title>
        <authorList>
            <person name="Probst A.J."/>
            <person name="Ladd B."/>
            <person name="Jarett J.K."/>
            <person name="Geller-Mcgrath D.E."/>
            <person name="Sieber C.M."/>
            <person name="Emerson J.B."/>
            <person name="Anantharaman K."/>
            <person name="Thomas B.C."/>
            <person name="Malmstrom R."/>
            <person name="Stieglmeier M."/>
            <person name="Klingl A."/>
            <person name="Woyke T."/>
            <person name="Ryan C.M."/>
            <person name="Banfield J.F."/>
        </authorList>
    </citation>
    <scope>NUCLEOTIDE SEQUENCE [LARGE SCALE GENOMIC DNA]</scope>
    <source>
        <strain evidence="2">CG23_combo_of_CG06-09_8_20_14_all_36_125</strain>
    </source>
</reference>
<dbReference type="AlphaFoldDB" id="A0A2G9Z1I2"/>
<keyword evidence="1" id="KW-0812">Transmembrane</keyword>
<feature type="transmembrane region" description="Helical" evidence="1">
    <location>
        <begin position="73"/>
        <end position="88"/>
    </location>
</feature>
<feature type="transmembrane region" description="Helical" evidence="1">
    <location>
        <begin position="196"/>
        <end position="214"/>
    </location>
</feature>
<dbReference type="GO" id="GO:0016301">
    <property type="term" value="F:kinase activity"/>
    <property type="evidence" value="ECO:0007669"/>
    <property type="project" value="UniProtKB-KW"/>
</dbReference>
<evidence type="ECO:0000313" key="3">
    <source>
        <dbReference type="Proteomes" id="UP000237258"/>
    </source>
</evidence>
<feature type="transmembrane region" description="Helical" evidence="1">
    <location>
        <begin position="6"/>
        <end position="27"/>
    </location>
</feature>
<feature type="transmembrane region" description="Helical" evidence="1">
    <location>
        <begin position="108"/>
        <end position="124"/>
    </location>
</feature>
<name>A0A2G9Z1I2_9BACT</name>
<feature type="transmembrane region" description="Helical" evidence="1">
    <location>
        <begin position="163"/>
        <end position="190"/>
    </location>
</feature>
<accession>A0A2G9Z1I2</accession>
<evidence type="ECO:0000256" key="1">
    <source>
        <dbReference type="SAM" id="Phobius"/>
    </source>
</evidence>
<keyword evidence="1" id="KW-0472">Membrane</keyword>
<keyword evidence="2" id="KW-0418">Kinase</keyword>
<evidence type="ECO:0000313" key="2">
    <source>
        <dbReference type="EMBL" id="PIP24581.1"/>
    </source>
</evidence>
<sequence length="216" mass="24887">MPIEAIYHDLVITVPLFVWVIFVVKYFSRRVYDLAVKNGYPPESATYFGRKAIHIFASGLIALSLPFLFKEPFLPFLSALILALYTYLPHRKKQLYQWFQAKDNIREVNFCLMWGLVILIGWFFDKTFWLGVIPALFMSFGDGVTGIVRNLKYKKRTKAWEGSLAMLIVCVLIGLKMGWPGIIAAISATIFERFEFIDDNISVPLISFLVLLLFQI</sequence>